<keyword evidence="1" id="KW-0479">Metal-binding</keyword>
<dbReference type="PROSITE" id="PS50238">
    <property type="entry name" value="RHOGAP"/>
    <property type="match status" value="1"/>
</dbReference>
<name>A0A4U8UQ76_STECR</name>
<dbReference type="GO" id="GO:0032154">
    <property type="term" value="C:cleavage furrow"/>
    <property type="evidence" value="ECO:0007669"/>
    <property type="project" value="TreeGrafter"/>
</dbReference>
<reference evidence="5 6" key="2">
    <citation type="journal article" date="2019" name="G3 (Bethesda)">
        <title>Hybrid Assembly of the Genome of the Entomopathogenic Nematode Steinernema carpocapsae Identifies the X-Chromosome.</title>
        <authorList>
            <person name="Serra L."/>
            <person name="Macchietto M."/>
            <person name="Macias-Munoz A."/>
            <person name="McGill C.J."/>
            <person name="Rodriguez I.M."/>
            <person name="Rodriguez B."/>
            <person name="Murad R."/>
            <person name="Mortazavi A."/>
        </authorList>
    </citation>
    <scope>NUCLEOTIDE SEQUENCE [LARGE SCALE GENOMIC DNA]</scope>
    <source>
        <strain evidence="5 6">ALL</strain>
    </source>
</reference>
<keyword evidence="6" id="KW-1185">Reference proteome</keyword>
<dbReference type="GO" id="GO:0005634">
    <property type="term" value="C:nucleus"/>
    <property type="evidence" value="ECO:0007669"/>
    <property type="project" value="TreeGrafter"/>
</dbReference>
<dbReference type="SMART" id="SM00324">
    <property type="entry name" value="RhoGAP"/>
    <property type="match status" value="1"/>
</dbReference>
<dbReference type="GO" id="GO:0046872">
    <property type="term" value="F:metal ion binding"/>
    <property type="evidence" value="ECO:0007669"/>
    <property type="project" value="UniProtKB-KW"/>
</dbReference>
<reference evidence="5 6" key="1">
    <citation type="journal article" date="2015" name="Genome Biol.">
        <title>Comparative genomics of Steinernema reveals deeply conserved gene regulatory networks.</title>
        <authorList>
            <person name="Dillman A.R."/>
            <person name="Macchietto M."/>
            <person name="Porter C.F."/>
            <person name="Rogers A."/>
            <person name="Williams B."/>
            <person name="Antoshechkin I."/>
            <person name="Lee M.M."/>
            <person name="Goodwin Z."/>
            <person name="Lu X."/>
            <person name="Lewis E.E."/>
            <person name="Goodrich-Blair H."/>
            <person name="Stock S.P."/>
            <person name="Adams B.J."/>
            <person name="Sternberg P.W."/>
            <person name="Mortazavi A."/>
        </authorList>
    </citation>
    <scope>NUCLEOTIDE SEQUENCE [LARGE SCALE GENOMIC DNA]</scope>
    <source>
        <strain evidence="5 6">ALL</strain>
    </source>
</reference>
<dbReference type="SMART" id="SM00109">
    <property type="entry name" value="C1"/>
    <property type="match status" value="1"/>
</dbReference>
<feature type="domain" description="Rho-GAP" evidence="4">
    <location>
        <begin position="92"/>
        <end position="276"/>
    </location>
</feature>
<dbReference type="GO" id="GO:0030496">
    <property type="term" value="C:midbody"/>
    <property type="evidence" value="ECO:0007669"/>
    <property type="project" value="TreeGrafter"/>
</dbReference>
<gene>
    <name evidence="5" type="ORF">L596_002773</name>
</gene>
<evidence type="ECO:0000259" key="4">
    <source>
        <dbReference type="PROSITE" id="PS50238"/>
    </source>
</evidence>
<evidence type="ECO:0000256" key="1">
    <source>
        <dbReference type="ARBA" id="ARBA00022723"/>
    </source>
</evidence>
<dbReference type="SUPFAM" id="SSF57889">
    <property type="entry name" value="Cysteine-rich domain"/>
    <property type="match status" value="1"/>
</dbReference>
<evidence type="ECO:0008006" key="7">
    <source>
        <dbReference type="Google" id="ProtNLM"/>
    </source>
</evidence>
<dbReference type="InterPro" id="IPR046349">
    <property type="entry name" value="C1-like_sf"/>
</dbReference>
<keyword evidence="2" id="KW-0862">Zinc</keyword>
<dbReference type="Gene3D" id="3.30.60.20">
    <property type="match status" value="1"/>
</dbReference>
<dbReference type="Pfam" id="PF00130">
    <property type="entry name" value="C1_1"/>
    <property type="match status" value="1"/>
</dbReference>
<dbReference type="Gene3D" id="1.10.555.10">
    <property type="entry name" value="Rho GTPase activation protein"/>
    <property type="match status" value="1"/>
</dbReference>
<evidence type="ECO:0000256" key="2">
    <source>
        <dbReference type="ARBA" id="ARBA00022833"/>
    </source>
</evidence>
<feature type="domain" description="Phorbol-ester/DAG-type" evidence="3">
    <location>
        <begin position="26"/>
        <end position="75"/>
    </location>
</feature>
<dbReference type="PANTHER" id="PTHR46199">
    <property type="entry name" value="RAC GTPASE-ACTIVATING PROTEIN 1"/>
    <property type="match status" value="1"/>
</dbReference>
<organism evidence="5 6">
    <name type="scientific">Steinernema carpocapsae</name>
    <name type="common">Entomopathogenic nematode</name>
    <dbReference type="NCBI Taxonomy" id="34508"/>
    <lineage>
        <taxon>Eukaryota</taxon>
        <taxon>Metazoa</taxon>
        <taxon>Ecdysozoa</taxon>
        <taxon>Nematoda</taxon>
        <taxon>Chromadorea</taxon>
        <taxon>Rhabditida</taxon>
        <taxon>Tylenchina</taxon>
        <taxon>Panagrolaimomorpha</taxon>
        <taxon>Strongyloidoidea</taxon>
        <taxon>Steinernematidae</taxon>
        <taxon>Steinernema</taxon>
    </lineage>
</organism>
<dbReference type="GO" id="GO:0007266">
    <property type="term" value="P:Rho protein signal transduction"/>
    <property type="evidence" value="ECO:0007669"/>
    <property type="project" value="TreeGrafter"/>
</dbReference>
<dbReference type="AlphaFoldDB" id="A0A4U8UQ76"/>
<dbReference type="OrthoDB" id="2218807at2759"/>
<dbReference type="SUPFAM" id="SSF48350">
    <property type="entry name" value="GTPase activation domain, GAP"/>
    <property type="match status" value="1"/>
</dbReference>
<dbReference type="EMBL" id="AZBU02000001">
    <property type="protein sequence ID" value="TMS35350.1"/>
    <property type="molecule type" value="Genomic_DNA"/>
</dbReference>
<evidence type="ECO:0000313" key="6">
    <source>
        <dbReference type="Proteomes" id="UP000298663"/>
    </source>
</evidence>
<dbReference type="GO" id="GO:0005096">
    <property type="term" value="F:GTPase activator activity"/>
    <property type="evidence" value="ECO:0007669"/>
    <property type="project" value="TreeGrafter"/>
</dbReference>
<dbReference type="Pfam" id="PF00620">
    <property type="entry name" value="RhoGAP"/>
    <property type="match status" value="1"/>
</dbReference>
<dbReference type="PROSITE" id="PS50081">
    <property type="entry name" value="ZF_DAG_PE_2"/>
    <property type="match status" value="1"/>
</dbReference>
<accession>A0A4U8UQ76</accession>
<dbReference type="InterPro" id="IPR002219">
    <property type="entry name" value="PKC_DAG/PE"/>
</dbReference>
<comment type="caution">
    <text evidence="5">The sequence shown here is derived from an EMBL/GenBank/DDBJ whole genome shotgun (WGS) entry which is preliminary data.</text>
</comment>
<evidence type="ECO:0000259" key="3">
    <source>
        <dbReference type="PROSITE" id="PS50081"/>
    </source>
</evidence>
<dbReference type="InterPro" id="IPR000198">
    <property type="entry name" value="RhoGAP_dom"/>
</dbReference>
<dbReference type="Proteomes" id="UP000298663">
    <property type="component" value="Unassembled WGS sequence"/>
</dbReference>
<dbReference type="GO" id="GO:0051233">
    <property type="term" value="C:spindle midzone"/>
    <property type="evidence" value="ECO:0007669"/>
    <property type="project" value="TreeGrafter"/>
</dbReference>
<sequence>MICELNREEHSDSTLDMTSSDILQRKHEFVTKRSFLRDACDICGKLFRFGINVLKCSDCRITCHLLCRNQAPLPCAPRNFTPSLKSEGRVLPRLADYCPDFSPMIPHIVIHLVAQMDKDYLRTKNIYNSSGLDSQVDALLKRFKSSRHIPVINDIGGRVLGECLKKFLSELRDPLIPHTSYAEFLNSIDNEDQLTQLIGELPVPNRETLAFLCEHWVRITENHAANEMTLDKLAEAVGPIVFGVTRVKTANAPTSTEDQRCTQAMKVLLELPQSAWTDLPTNNFNIRGTCTPRRTPLRTPLGSRLSLSRRFSVSRTPATSPKWK</sequence>
<dbReference type="PANTHER" id="PTHR46199:SF3">
    <property type="entry name" value="RAC GTPASE-ACTIVATING PROTEIN 1"/>
    <property type="match status" value="1"/>
</dbReference>
<dbReference type="GO" id="GO:0097149">
    <property type="term" value="C:centralspindlin complex"/>
    <property type="evidence" value="ECO:0007669"/>
    <property type="project" value="TreeGrafter"/>
</dbReference>
<dbReference type="STRING" id="34508.A0A4U8UQ76"/>
<dbReference type="GO" id="GO:0000281">
    <property type="term" value="P:mitotic cytokinesis"/>
    <property type="evidence" value="ECO:0007669"/>
    <property type="project" value="TreeGrafter"/>
</dbReference>
<protein>
    <recommendedName>
        <fullName evidence="7">Rho-GAP domain-containing protein</fullName>
    </recommendedName>
</protein>
<dbReference type="CDD" id="cd20821">
    <property type="entry name" value="C1_MgcRacGAP"/>
    <property type="match status" value="1"/>
</dbReference>
<evidence type="ECO:0000313" key="5">
    <source>
        <dbReference type="EMBL" id="TMS35350.1"/>
    </source>
</evidence>
<dbReference type="InterPro" id="IPR008936">
    <property type="entry name" value="Rho_GTPase_activation_prot"/>
</dbReference>
<dbReference type="GO" id="GO:0051256">
    <property type="term" value="P:mitotic spindle midzone assembly"/>
    <property type="evidence" value="ECO:0007669"/>
    <property type="project" value="TreeGrafter"/>
</dbReference>
<proteinExistence type="predicted"/>
<dbReference type="PROSITE" id="PS00479">
    <property type="entry name" value="ZF_DAG_PE_1"/>
    <property type="match status" value="1"/>
</dbReference>